<evidence type="ECO:0000256" key="6">
    <source>
        <dbReference type="ARBA" id="ARBA00022490"/>
    </source>
</evidence>
<reference evidence="13" key="1">
    <citation type="journal article" date="2013" name="Science">
        <title>Gene transfer from bacteria and archaea facilitated evolution of an extremophilic eukaryote.</title>
        <authorList>
            <person name="Schonknecht G."/>
            <person name="Chen W.H."/>
            <person name="Ternes C.M."/>
            <person name="Barbier G.G."/>
            <person name="Shrestha R.P."/>
            <person name="Stanke M."/>
            <person name="Brautigam A."/>
            <person name="Baker B.J."/>
            <person name="Banfield J.F."/>
            <person name="Garavito R.M."/>
            <person name="Carr K."/>
            <person name="Wilkerson C."/>
            <person name="Rensing S.A."/>
            <person name="Gagneul D."/>
            <person name="Dickenson N.E."/>
            <person name="Oesterhelt C."/>
            <person name="Lercher M.J."/>
            <person name="Weber A.P."/>
        </authorList>
    </citation>
    <scope>NUCLEOTIDE SEQUENCE [LARGE SCALE GENOMIC DNA]</scope>
    <source>
        <strain evidence="13">074W</strain>
    </source>
</reference>
<keyword evidence="8" id="KW-0819">tRNA processing</keyword>
<evidence type="ECO:0000256" key="3">
    <source>
        <dbReference type="ARBA" id="ARBA00005043"/>
    </source>
</evidence>
<evidence type="ECO:0000256" key="7">
    <source>
        <dbReference type="ARBA" id="ARBA00022574"/>
    </source>
</evidence>
<evidence type="ECO:0000256" key="8">
    <source>
        <dbReference type="ARBA" id="ARBA00022694"/>
    </source>
</evidence>
<dbReference type="InterPro" id="IPR036322">
    <property type="entry name" value="WD40_repeat_dom_sf"/>
</dbReference>
<dbReference type="SMART" id="SM00320">
    <property type="entry name" value="WD40"/>
    <property type="match status" value="12"/>
</dbReference>
<dbReference type="SUPFAM" id="SSF50978">
    <property type="entry name" value="WD40 repeat-like"/>
    <property type="match status" value="2"/>
</dbReference>
<comment type="subcellular location">
    <subcellularLocation>
        <location evidence="2">Cytoplasm</location>
    </subcellularLocation>
    <subcellularLocation>
        <location evidence="1">Nucleus</location>
    </subcellularLocation>
</comment>
<evidence type="ECO:0000313" key="12">
    <source>
        <dbReference type="EMBL" id="EME27931.1"/>
    </source>
</evidence>
<dbReference type="OrthoDB" id="27911at2759"/>
<keyword evidence="7 11" id="KW-0853">WD repeat</keyword>
<keyword evidence="10" id="KW-0539">Nucleus</keyword>
<evidence type="ECO:0000256" key="9">
    <source>
        <dbReference type="ARBA" id="ARBA00022737"/>
    </source>
</evidence>
<dbReference type="Gramene" id="EME27931">
    <property type="protein sequence ID" value="EME27931"/>
    <property type="gene ID" value="Gasu_45930"/>
</dbReference>
<dbReference type="AlphaFoldDB" id="M2VXF0"/>
<accession>M2VXF0</accession>
<dbReference type="PANTHER" id="PTHR44111:SF1">
    <property type="entry name" value="ELONGATOR COMPLEX PROTEIN 2"/>
    <property type="match status" value="1"/>
</dbReference>
<dbReference type="InterPro" id="IPR011044">
    <property type="entry name" value="Quino_amine_DH_bsu"/>
</dbReference>
<dbReference type="GO" id="GO:0002098">
    <property type="term" value="P:tRNA wobble uridine modification"/>
    <property type="evidence" value="ECO:0007669"/>
    <property type="project" value="InterPro"/>
</dbReference>
<keyword evidence="9" id="KW-0677">Repeat</keyword>
<evidence type="ECO:0000256" key="5">
    <source>
        <dbReference type="ARBA" id="ARBA00020267"/>
    </source>
</evidence>
<dbReference type="eggNOG" id="KOG1063">
    <property type="taxonomic scope" value="Eukaryota"/>
</dbReference>
<gene>
    <name evidence="12" type="ORF">Gasu_45930</name>
</gene>
<organism evidence="12 13">
    <name type="scientific">Galdieria sulphuraria</name>
    <name type="common">Red alga</name>
    <dbReference type="NCBI Taxonomy" id="130081"/>
    <lineage>
        <taxon>Eukaryota</taxon>
        <taxon>Rhodophyta</taxon>
        <taxon>Bangiophyceae</taxon>
        <taxon>Galdieriales</taxon>
        <taxon>Galdieriaceae</taxon>
        <taxon>Galdieria</taxon>
    </lineage>
</organism>
<dbReference type="RefSeq" id="XP_005704451.1">
    <property type="nucleotide sequence ID" value="XM_005704394.1"/>
</dbReference>
<comment type="similarity">
    <text evidence="4">Belongs to the WD repeat ELP2 family.</text>
</comment>
<evidence type="ECO:0000256" key="11">
    <source>
        <dbReference type="PROSITE-ProRule" id="PRU00221"/>
    </source>
</evidence>
<dbReference type="Pfam" id="PF00400">
    <property type="entry name" value="WD40"/>
    <property type="match status" value="5"/>
</dbReference>
<evidence type="ECO:0000256" key="4">
    <source>
        <dbReference type="ARBA" id="ARBA00005881"/>
    </source>
</evidence>
<protein>
    <recommendedName>
        <fullName evidence="5">Elongator complex protein 2</fullName>
    </recommendedName>
</protein>
<dbReference type="OMA" id="ENFRHIS"/>
<evidence type="ECO:0000256" key="2">
    <source>
        <dbReference type="ARBA" id="ARBA00004496"/>
    </source>
</evidence>
<sequence length="807" mass="90117">MNERIETKLCFIAGGCNRVSSIADWSNSGLSYGCQNTVIILDYEGERALCTLQGHSSIVRTTRWVNQDTLVTGDALGIICLWKKNPLWSLVHQEKVHKDAVVSIATFSCFHKNFIVSASSEASLAIFQVETISSSWTQMATTTLSFLPESISATIFHLSEQKSVLLIAVGGTDSAVVIFSAELCNDDNSVIDLSERIRLHGHHDWIRDVSFCQSSCKLGGKTFIFIYVIYCTVVKDTTFLASGSQDSTVRIWKVYSQASTNGISDNGESSLLADSFFKKYRIHIGCNIFTFTSEALLAEHEDRVCSVRWSTNCKDPRSTERALLSSSCDQSVLIWSYMGTEGVWMPFERLTSFGGAPSTTAGFFGAYFSPQGDSIWAHGFLGQMYCWKLTQDGEWKSVGTVSGHGKGVSELCWKPVDGLFLASVSLDQTTRIFAPVKGEKETFIEIARPQVHGHDIFTVGFVREDGLELISGAEEKVIRIFRAPRPFVAQCRQLFSSENSHFDNYSLEAEENAAVVVDMAALGLTNKAIFSQDESENRAQLESSTFHFLTENTLSQGTLWPEVAKLYGHGNPIVTCNCFPPKKMAASACQAQACKDACIIIWDMDKREKKQILYCHDLTVTRLVFSMHGLLLSVSRDRSFAIHREDSNGIWTRVVHRKNIHQRIIYDASWSHDERLFCTASRDKYIKFHWAIDENHCIGEYTNICYMFDTGVRCISFAPCGFNSSYLVAVGLENGRVCLLQLRMRDEHSIDRVDFKATIDIQGGCVVSVCFHPHSFISKQGNVAFLLAAGGIDATIRIYDIEIDKCK</sequence>
<dbReference type="GO" id="GO:0033588">
    <property type="term" value="C:elongator holoenzyme complex"/>
    <property type="evidence" value="ECO:0007669"/>
    <property type="project" value="InterPro"/>
</dbReference>
<dbReference type="GO" id="GO:0005634">
    <property type="term" value="C:nucleus"/>
    <property type="evidence" value="ECO:0007669"/>
    <property type="project" value="UniProtKB-SubCell"/>
</dbReference>
<dbReference type="EMBL" id="KB454526">
    <property type="protein sequence ID" value="EME27931.1"/>
    <property type="molecule type" value="Genomic_DNA"/>
</dbReference>
<dbReference type="PROSITE" id="PS50082">
    <property type="entry name" value="WD_REPEATS_2"/>
    <property type="match status" value="1"/>
</dbReference>
<evidence type="ECO:0000313" key="13">
    <source>
        <dbReference type="Proteomes" id="UP000030680"/>
    </source>
</evidence>
<dbReference type="STRING" id="130081.M2VXF0"/>
<keyword evidence="6" id="KW-0963">Cytoplasm</keyword>
<dbReference type="Proteomes" id="UP000030680">
    <property type="component" value="Unassembled WGS sequence"/>
</dbReference>
<dbReference type="InterPro" id="IPR001680">
    <property type="entry name" value="WD40_rpt"/>
</dbReference>
<feature type="repeat" description="WD" evidence="11">
    <location>
        <begin position="236"/>
        <end position="262"/>
    </location>
</feature>
<keyword evidence="13" id="KW-1185">Reference proteome</keyword>
<dbReference type="Gene3D" id="2.130.10.10">
    <property type="entry name" value="YVTN repeat-like/Quinoprotein amine dehydrogenase"/>
    <property type="match status" value="3"/>
</dbReference>
<dbReference type="InterPro" id="IPR037289">
    <property type="entry name" value="Elp2"/>
</dbReference>
<comment type="pathway">
    <text evidence="3">tRNA modification; 5-methoxycarbonylmethyl-2-thiouridine-tRNA biosynthesis.</text>
</comment>
<evidence type="ECO:0000256" key="1">
    <source>
        <dbReference type="ARBA" id="ARBA00004123"/>
    </source>
</evidence>
<proteinExistence type="inferred from homology"/>
<dbReference type="KEGG" id="gsl:Gasu_45930"/>
<dbReference type="InterPro" id="IPR015943">
    <property type="entry name" value="WD40/YVTN_repeat-like_dom_sf"/>
</dbReference>
<dbReference type="PANTHER" id="PTHR44111">
    <property type="entry name" value="ELONGATOR COMPLEX PROTEIN 2"/>
    <property type="match status" value="1"/>
</dbReference>
<dbReference type="SUPFAM" id="SSF50969">
    <property type="entry name" value="YVTN repeat-like/Quinoprotein amine dehydrogenase"/>
    <property type="match status" value="1"/>
</dbReference>
<dbReference type="GO" id="GO:0005737">
    <property type="term" value="C:cytoplasm"/>
    <property type="evidence" value="ECO:0007669"/>
    <property type="project" value="UniProtKB-SubCell"/>
</dbReference>
<dbReference type="GeneID" id="17086811"/>
<dbReference type="UniPathway" id="UPA00988"/>
<name>M2VXF0_GALSU</name>
<evidence type="ECO:0000256" key="10">
    <source>
        <dbReference type="ARBA" id="ARBA00023242"/>
    </source>
</evidence>